<dbReference type="EMBL" id="HF951689">
    <property type="protein sequence ID" value="CCW35999.1"/>
    <property type="molecule type" value="Genomic_DNA"/>
</dbReference>
<dbReference type="PATRIC" id="fig|1303518.3.peg.2275"/>
<dbReference type="InterPro" id="IPR000089">
    <property type="entry name" value="Biotin_lipoyl"/>
</dbReference>
<dbReference type="Gene3D" id="2.40.50.100">
    <property type="match status" value="1"/>
</dbReference>
<feature type="domain" description="Peripheral subunit-binding (PSBD)" evidence="9">
    <location>
        <begin position="177"/>
        <end position="214"/>
    </location>
</feature>
<dbReference type="SUPFAM" id="SSF47005">
    <property type="entry name" value="Peripheral subunit-binding domain of 2-oxo acid dehydrogenase complex"/>
    <property type="match status" value="1"/>
</dbReference>
<feature type="compositionally biased region" description="Basic and acidic residues" evidence="7">
    <location>
        <begin position="207"/>
        <end position="216"/>
    </location>
</feature>
<comment type="cofactor">
    <cofactor evidence="1 6">
        <name>(R)-lipoate</name>
        <dbReference type="ChEBI" id="CHEBI:83088"/>
    </cofactor>
</comment>
<dbReference type="GO" id="GO:0005737">
    <property type="term" value="C:cytoplasm"/>
    <property type="evidence" value="ECO:0007669"/>
    <property type="project" value="TreeGrafter"/>
</dbReference>
<protein>
    <recommendedName>
        <fullName evidence="6">Dihydrolipoamide acetyltransferase component of pyruvate dehydrogenase complex</fullName>
        <ecNumber evidence="6">2.3.1.-</ecNumber>
    </recommendedName>
</protein>
<dbReference type="GO" id="GO:0031405">
    <property type="term" value="F:lipoic acid binding"/>
    <property type="evidence" value="ECO:0007669"/>
    <property type="project" value="TreeGrafter"/>
</dbReference>
<dbReference type="EC" id="2.3.1.-" evidence="6"/>
<dbReference type="Gene3D" id="3.30.559.10">
    <property type="entry name" value="Chloramphenicol acetyltransferase-like domain"/>
    <property type="match status" value="1"/>
</dbReference>
<evidence type="ECO:0000256" key="1">
    <source>
        <dbReference type="ARBA" id="ARBA00001938"/>
    </source>
</evidence>
<keyword evidence="10" id="KW-0670">Pyruvate</keyword>
<dbReference type="InterPro" id="IPR001078">
    <property type="entry name" value="2-oxoacid_DH_actylTfrase"/>
</dbReference>
<dbReference type="Pfam" id="PF00364">
    <property type="entry name" value="Biotin_lipoyl"/>
    <property type="match status" value="1"/>
</dbReference>
<sequence>MAQLIVMPQLGNTMEEGTILRWLKAEGEEVRKGEPLLEVETDKASMEVEAEADGVLLKILAQPNTTVPIRQPIAIVGAPGEDVSSLLSSELRQSSVLSVEAAVPASVASVAEPSASVIAEGGSLRISPRARRLAEAKGVPLAALEGRGSGPEGRIIERDVQAYLAAELQVSAPRPPRFTPLAARLADDLGVAADVVAAASSGSRVRSDDVRRHVEARQSQPSSAEQTQDFEEIPLAGMRRRIADNMVRSAFSAPHVTLVTEVDMSACSELRSRLLPEVERIYGVRLSFTDMLVKAVARALEEHPRLNATLQGDVIRLHKSKNIGVAVALEEGLVVPVLKHVESLTLGQVAAQLKPLIERVRSGKFSPEDVSDGTFTITNLGPFHVDSFNPILVPGQAAILGVGRIQEKPVVRNGAIEVRPCMNLCLSFDHRQVDGAPAALFLQRLCEILESPYSLLI</sequence>
<dbReference type="Pfam" id="PF02817">
    <property type="entry name" value="E3_binding"/>
    <property type="match status" value="1"/>
</dbReference>
<feature type="region of interest" description="Disordered" evidence="7">
    <location>
        <begin position="207"/>
        <end position="230"/>
    </location>
</feature>
<dbReference type="GO" id="GO:0016407">
    <property type="term" value="F:acetyltransferase activity"/>
    <property type="evidence" value="ECO:0007669"/>
    <property type="project" value="TreeGrafter"/>
</dbReference>
<dbReference type="SUPFAM" id="SSF52777">
    <property type="entry name" value="CoA-dependent acyltransferases"/>
    <property type="match status" value="1"/>
</dbReference>
<dbReference type="Proteomes" id="UP000014227">
    <property type="component" value="Chromosome I"/>
</dbReference>
<keyword evidence="3 6" id="KW-0808">Transferase</keyword>
<dbReference type="SUPFAM" id="SSF51230">
    <property type="entry name" value="Single hybrid motif"/>
    <property type="match status" value="1"/>
</dbReference>
<accession>S0EZQ9</accession>
<proteinExistence type="inferred from homology"/>
<dbReference type="InterPro" id="IPR023213">
    <property type="entry name" value="CAT-like_dom_sf"/>
</dbReference>
<dbReference type="Pfam" id="PF00198">
    <property type="entry name" value="2-oxoacid_dh"/>
    <property type="match status" value="1"/>
</dbReference>
<evidence type="ECO:0000313" key="10">
    <source>
        <dbReference type="EMBL" id="CCW35999.1"/>
    </source>
</evidence>
<feature type="compositionally biased region" description="Polar residues" evidence="7">
    <location>
        <begin position="217"/>
        <end position="227"/>
    </location>
</feature>
<feature type="domain" description="Peripheral subunit-binding (PSBD)" evidence="9">
    <location>
        <begin position="125"/>
        <end position="164"/>
    </location>
</feature>
<keyword evidence="5 6" id="KW-0012">Acyltransferase</keyword>
<dbReference type="HOGENOM" id="CLU_016733_10_2_0"/>
<dbReference type="OrthoDB" id="9805770at2"/>
<dbReference type="InParanoid" id="S0EZQ9"/>
<keyword evidence="4 6" id="KW-0450">Lipoyl</keyword>
<gene>
    <name evidence="10" type="ORF">CCALI_02192</name>
</gene>
<dbReference type="PROSITE" id="PS51826">
    <property type="entry name" value="PSBD"/>
    <property type="match status" value="2"/>
</dbReference>
<dbReference type="PANTHER" id="PTHR43178">
    <property type="entry name" value="DIHYDROLIPOAMIDE ACETYLTRANSFERASE COMPONENT OF PYRUVATE DEHYDROGENASE COMPLEX"/>
    <property type="match status" value="1"/>
</dbReference>
<dbReference type="CDD" id="cd06849">
    <property type="entry name" value="lipoyl_domain"/>
    <property type="match status" value="1"/>
</dbReference>
<feature type="domain" description="Lipoyl-binding" evidence="8">
    <location>
        <begin position="2"/>
        <end position="77"/>
    </location>
</feature>
<dbReference type="RefSeq" id="WP_016483520.1">
    <property type="nucleotide sequence ID" value="NC_021487.1"/>
</dbReference>
<evidence type="ECO:0000256" key="2">
    <source>
        <dbReference type="ARBA" id="ARBA00007317"/>
    </source>
</evidence>
<dbReference type="eggNOG" id="COG0508">
    <property type="taxonomic scope" value="Bacteria"/>
</dbReference>
<name>S0EZQ9_CHTCT</name>
<comment type="similarity">
    <text evidence="2 6">Belongs to the 2-oxoacid dehydrogenase family.</text>
</comment>
<dbReference type="InterPro" id="IPR050743">
    <property type="entry name" value="2-oxoacid_DH_E2_comp"/>
</dbReference>
<evidence type="ECO:0000259" key="8">
    <source>
        <dbReference type="PROSITE" id="PS50968"/>
    </source>
</evidence>
<dbReference type="FunFam" id="3.30.559.10:FF:000007">
    <property type="entry name" value="Dihydrolipoamide acetyltransferase component of pyruvate dehydrogenase complex"/>
    <property type="match status" value="1"/>
</dbReference>
<dbReference type="AlphaFoldDB" id="S0EZQ9"/>
<dbReference type="InterPro" id="IPR004167">
    <property type="entry name" value="PSBD"/>
</dbReference>
<dbReference type="STRING" id="454171.CP488_01901"/>
<dbReference type="InterPro" id="IPR011053">
    <property type="entry name" value="Single_hybrid_motif"/>
</dbReference>
<evidence type="ECO:0000256" key="4">
    <source>
        <dbReference type="ARBA" id="ARBA00022823"/>
    </source>
</evidence>
<dbReference type="KEGG" id="ccz:CCALI_02192"/>
<dbReference type="InterPro" id="IPR003016">
    <property type="entry name" value="2-oxoA_DH_lipoyl-BS"/>
</dbReference>
<evidence type="ECO:0000256" key="6">
    <source>
        <dbReference type="RuleBase" id="RU003423"/>
    </source>
</evidence>
<dbReference type="PROSITE" id="PS00189">
    <property type="entry name" value="LIPOYL"/>
    <property type="match status" value="1"/>
</dbReference>
<organism evidence="10 11">
    <name type="scientific">Chthonomonas calidirosea (strain DSM 23976 / ICMP 18418 / T49)</name>
    <dbReference type="NCBI Taxonomy" id="1303518"/>
    <lineage>
        <taxon>Bacteria</taxon>
        <taxon>Bacillati</taxon>
        <taxon>Armatimonadota</taxon>
        <taxon>Chthonomonadia</taxon>
        <taxon>Chthonomonadales</taxon>
        <taxon>Chthonomonadaceae</taxon>
        <taxon>Chthonomonas</taxon>
    </lineage>
</organism>
<keyword evidence="11" id="KW-1185">Reference proteome</keyword>
<dbReference type="PROSITE" id="PS50968">
    <property type="entry name" value="BIOTINYL_LIPOYL"/>
    <property type="match status" value="1"/>
</dbReference>
<evidence type="ECO:0000256" key="5">
    <source>
        <dbReference type="ARBA" id="ARBA00023315"/>
    </source>
</evidence>
<evidence type="ECO:0000256" key="3">
    <source>
        <dbReference type="ARBA" id="ARBA00022679"/>
    </source>
</evidence>
<evidence type="ECO:0000259" key="9">
    <source>
        <dbReference type="PROSITE" id="PS51826"/>
    </source>
</evidence>
<dbReference type="Gene3D" id="4.10.320.10">
    <property type="entry name" value="E3-binding domain"/>
    <property type="match status" value="1"/>
</dbReference>
<evidence type="ECO:0000256" key="7">
    <source>
        <dbReference type="SAM" id="MobiDB-lite"/>
    </source>
</evidence>
<dbReference type="PANTHER" id="PTHR43178:SF5">
    <property type="entry name" value="LIPOAMIDE ACYLTRANSFERASE COMPONENT OF BRANCHED-CHAIN ALPHA-KETO ACID DEHYDROGENASE COMPLEX, MITOCHONDRIAL"/>
    <property type="match status" value="1"/>
</dbReference>
<dbReference type="InterPro" id="IPR036625">
    <property type="entry name" value="E3-bd_dom_sf"/>
</dbReference>
<evidence type="ECO:0000313" key="11">
    <source>
        <dbReference type="Proteomes" id="UP000014227"/>
    </source>
</evidence>
<reference evidence="11" key="1">
    <citation type="submission" date="2013-03" db="EMBL/GenBank/DDBJ databases">
        <title>Genome sequence of Chthonomonas calidirosea, the first sequenced genome from the Armatimonadetes phylum (formally candidate division OP10).</title>
        <authorList>
            <person name="Lee K.C.Y."/>
            <person name="Morgan X.C."/>
            <person name="Dunfield P.F."/>
            <person name="Tamas I."/>
            <person name="Houghton K.M."/>
            <person name="Vyssotski M."/>
            <person name="Ryan J.L.J."/>
            <person name="Lagutin K."/>
            <person name="McDonald I.R."/>
            <person name="Stott M.B."/>
        </authorList>
    </citation>
    <scope>NUCLEOTIDE SEQUENCE [LARGE SCALE GENOMIC DNA]</scope>
    <source>
        <strain evidence="11">DSM 23976 / ICMP 18418 / T49</strain>
    </source>
</reference>